<name>A0A8J4PM30_9MYCE</name>
<evidence type="ECO:0008006" key="4">
    <source>
        <dbReference type="Google" id="ProtNLM"/>
    </source>
</evidence>
<keyword evidence="3" id="KW-1185">Reference proteome</keyword>
<dbReference type="Proteomes" id="UP000695562">
    <property type="component" value="Unassembled WGS sequence"/>
</dbReference>
<gene>
    <name evidence="2" type="ORF">CYY_009222</name>
</gene>
<organism evidence="2 3">
    <name type="scientific">Polysphondylium violaceum</name>
    <dbReference type="NCBI Taxonomy" id="133409"/>
    <lineage>
        <taxon>Eukaryota</taxon>
        <taxon>Amoebozoa</taxon>
        <taxon>Evosea</taxon>
        <taxon>Eumycetozoa</taxon>
        <taxon>Dictyostelia</taxon>
        <taxon>Dictyosteliales</taxon>
        <taxon>Dictyosteliaceae</taxon>
        <taxon>Polysphondylium</taxon>
    </lineage>
</organism>
<evidence type="ECO:0000256" key="1">
    <source>
        <dbReference type="SAM" id="SignalP"/>
    </source>
</evidence>
<dbReference type="AlphaFoldDB" id="A0A8J4PM30"/>
<feature type="signal peptide" evidence="1">
    <location>
        <begin position="1"/>
        <end position="21"/>
    </location>
</feature>
<feature type="chain" id="PRO_5035223390" description="MRH domain-containing protein" evidence="1">
    <location>
        <begin position="22"/>
        <end position="201"/>
    </location>
</feature>
<evidence type="ECO:0000313" key="3">
    <source>
        <dbReference type="Proteomes" id="UP000695562"/>
    </source>
</evidence>
<evidence type="ECO:0000313" key="2">
    <source>
        <dbReference type="EMBL" id="KAF2069458.1"/>
    </source>
</evidence>
<sequence length="201" mass="21908">MKLILTLFISIFLVNVLTVFGQNVQYAEYRIYDASDSSCSNNPLWIDGMLSGTESHAIMLTCSADGITVDVTTWEGTQTIPTGLCMVFNSQNANFACASSPTVLKNSLALYQYDGCDPTIGQVATYQLASVNQCATSLIYPTVTTYLTCTPENSVEYFFDTTLPSNSTDQFCPGGLTDKNVQYWTNGECVNGSAQVFECNN</sequence>
<protein>
    <recommendedName>
        <fullName evidence="4">MRH domain-containing protein</fullName>
    </recommendedName>
</protein>
<comment type="caution">
    <text evidence="2">The sequence shown here is derived from an EMBL/GenBank/DDBJ whole genome shotgun (WGS) entry which is preliminary data.</text>
</comment>
<proteinExistence type="predicted"/>
<dbReference type="EMBL" id="AJWJ01000658">
    <property type="protein sequence ID" value="KAF2069458.1"/>
    <property type="molecule type" value="Genomic_DNA"/>
</dbReference>
<reference evidence="2" key="1">
    <citation type="submission" date="2020-01" db="EMBL/GenBank/DDBJ databases">
        <title>Development of genomics and gene disruption for Polysphondylium violaceum indicates a role for the polyketide synthase stlB in stalk morphogenesis.</title>
        <authorList>
            <person name="Narita B."/>
            <person name="Kawabe Y."/>
            <person name="Kin K."/>
            <person name="Saito T."/>
            <person name="Gibbs R."/>
            <person name="Kuspa A."/>
            <person name="Muzny D."/>
            <person name="Queller D."/>
            <person name="Richards S."/>
            <person name="Strassman J."/>
            <person name="Sucgang R."/>
            <person name="Worley K."/>
            <person name="Schaap P."/>
        </authorList>
    </citation>
    <scope>NUCLEOTIDE SEQUENCE</scope>
    <source>
        <strain evidence="2">QSvi11</strain>
    </source>
</reference>
<keyword evidence="1" id="KW-0732">Signal</keyword>
<accession>A0A8J4PM30</accession>